<dbReference type="PROSITE" id="PS50188">
    <property type="entry name" value="B302_SPRY"/>
    <property type="match status" value="1"/>
</dbReference>
<proteinExistence type="predicted"/>
<feature type="repeat" description="ANK" evidence="3">
    <location>
        <begin position="1426"/>
        <end position="1465"/>
    </location>
</feature>
<dbReference type="Pfam" id="PF00622">
    <property type="entry name" value="SPRY"/>
    <property type="match status" value="1"/>
</dbReference>
<dbReference type="EMBL" id="JAAMOD010000023">
    <property type="protein sequence ID" value="KAF5246897.1"/>
    <property type="molecule type" value="Genomic_DNA"/>
</dbReference>
<dbReference type="SUPFAM" id="SSF49899">
    <property type="entry name" value="Concanavalin A-like lectins/glucanases"/>
    <property type="match status" value="1"/>
</dbReference>
<feature type="signal peptide" evidence="6">
    <location>
        <begin position="1"/>
        <end position="23"/>
    </location>
</feature>
<evidence type="ECO:0000259" key="7">
    <source>
        <dbReference type="PROSITE" id="PS50188"/>
    </source>
</evidence>
<dbReference type="CDD" id="cd12885">
    <property type="entry name" value="SPRY_RanBP_like"/>
    <property type="match status" value="1"/>
</dbReference>
<comment type="caution">
    <text evidence="8">The sequence shown here is derived from an EMBL/GenBank/DDBJ whole genome shotgun (WGS) entry which is preliminary data.</text>
</comment>
<evidence type="ECO:0000313" key="9">
    <source>
        <dbReference type="Proteomes" id="UP000537989"/>
    </source>
</evidence>
<dbReference type="Gene3D" id="1.25.40.20">
    <property type="entry name" value="Ankyrin repeat-containing domain"/>
    <property type="match status" value="3"/>
</dbReference>
<dbReference type="PROSITE" id="PS50088">
    <property type="entry name" value="ANK_REPEAT"/>
    <property type="match status" value="3"/>
</dbReference>
<feature type="compositionally biased region" description="Basic and acidic residues" evidence="4">
    <location>
        <begin position="151"/>
        <end position="171"/>
    </location>
</feature>
<feature type="region of interest" description="Disordered" evidence="4">
    <location>
        <begin position="652"/>
        <end position="693"/>
    </location>
</feature>
<keyword evidence="5" id="KW-1133">Transmembrane helix</keyword>
<dbReference type="InterPro" id="IPR036770">
    <property type="entry name" value="Ankyrin_rpt-contain_sf"/>
</dbReference>
<feature type="transmembrane region" description="Helical" evidence="5">
    <location>
        <begin position="393"/>
        <end position="411"/>
    </location>
</feature>
<evidence type="ECO:0000256" key="1">
    <source>
        <dbReference type="ARBA" id="ARBA00022737"/>
    </source>
</evidence>
<dbReference type="InterPro" id="IPR013320">
    <property type="entry name" value="ConA-like_dom_sf"/>
</dbReference>
<keyword evidence="5" id="KW-0472">Membrane</keyword>
<evidence type="ECO:0000256" key="4">
    <source>
        <dbReference type="SAM" id="MobiDB-lite"/>
    </source>
</evidence>
<dbReference type="PANTHER" id="PTHR24198">
    <property type="entry name" value="ANKYRIN REPEAT AND PROTEIN KINASE DOMAIN-CONTAINING PROTEIN"/>
    <property type="match status" value="1"/>
</dbReference>
<feature type="transmembrane region" description="Helical" evidence="5">
    <location>
        <begin position="510"/>
        <end position="532"/>
    </location>
</feature>
<keyword evidence="6" id="KW-0732">Signal</keyword>
<feature type="region of interest" description="Disordered" evidence="4">
    <location>
        <begin position="148"/>
        <end position="176"/>
    </location>
</feature>
<evidence type="ECO:0000313" key="8">
    <source>
        <dbReference type="EMBL" id="KAF5246897.1"/>
    </source>
</evidence>
<dbReference type="PROSITE" id="PS50297">
    <property type="entry name" value="ANK_REP_REGION"/>
    <property type="match status" value="1"/>
</dbReference>
<dbReference type="InterPro" id="IPR043136">
    <property type="entry name" value="B30.2/SPRY_sf"/>
</dbReference>
<feature type="repeat" description="ANK" evidence="3">
    <location>
        <begin position="1540"/>
        <end position="1572"/>
    </location>
</feature>
<dbReference type="InterPro" id="IPR002110">
    <property type="entry name" value="Ankyrin_rpt"/>
</dbReference>
<dbReference type="InterPro" id="IPR003877">
    <property type="entry name" value="SPRY_dom"/>
</dbReference>
<feature type="chain" id="PRO_5042869013" description="B30.2/SPRY domain-containing protein" evidence="6">
    <location>
        <begin position="24"/>
        <end position="1984"/>
    </location>
</feature>
<dbReference type="Proteomes" id="UP000537989">
    <property type="component" value="Unassembled WGS sequence"/>
</dbReference>
<keyword evidence="5" id="KW-0812">Transmembrane</keyword>
<feature type="region of interest" description="Disordered" evidence="4">
    <location>
        <begin position="1610"/>
        <end position="1631"/>
    </location>
</feature>
<feature type="region of interest" description="Disordered" evidence="4">
    <location>
        <begin position="476"/>
        <end position="503"/>
    </location>
</feature>
<evidence type="ECO:0000256" key="3">
    <source>
        <dbReference type="PROSITE-ProRule" id="PRU00023"/>
    </source>
</evidence>
<feature type="repeat" description="ANK" evidence="3">
    <location>
        <begin position="1359"/>
        <end position="1391"/>
    </location>
</feature>
<evidence type="ECO:0000256" key="6">
    <source>
        <dbReference type="SAM" id="SignalP"/>
    </source>
</evidence>
<organism evidence="8 9">
    <name type="scientific">Fusarium austroamericanum</name>
    <dbReference type="NCBI Taxonomy" id="282268"/>
    <lineage>
        <taxon>Eukaryota</taxon>
        <taxon>Fungi</taxon>
        <taxon>Dikarya</taxon>
        <taxon>Ascomycota</taxon>
        <taxon>Pezizomycotina</taxon>
        <taxon>Sordariomycetes</taxon>
        <taxon>Hypocreomycetidae</taxon>
        <taxon>Hypocreales</taxon>
        <taxon>Nectriaceae</taxon>
        <taxon>Fusarium</taxon>
    </lineage>
</organism>
<dbReference type="InterPro" id="IPR001870">
    <property type="entry name" value="B30.2/SPRY"/>
</dbReference>
<reference evidence="8 9" key="1">
    <citation type="submission" date="2020-02" db="EMBL/GenBank/DDBJ databases">
        <title>Identification and distribution of gene clusters putatively required for synthesis of sphingolipid metabolism inhibitors in phylogenetically diverse species of the filamentous fungus Fusarium.</title>
        <authorList>
            <person name="Kim H.-S."/>
            <person name="Busman M."/>
            <person name="Brown D.W."/>
            <person name="Divon H."/>
            <person name="Uhlig S."/>
            <person name="Proctor R.H."/>
        </authorList>
    </citation>
    <scope>NUCLEOTIDE SEQUENCE [LARGE SCALE GENOMIC DNA]</scope>
    <source>
        <strain evidence="8 9">NRRL 2903</strain>
    </source>
</reference>
<dbReference type="PANTHER" id="PTHR24198:SF165">
    <property type="entry name" value="ANKYRIN REPEAT-CONTAINING PROTEIN-RELATED"/>
    <property type="match status" value="1"/>
</dbReference>
<keyword evidence="2 3" id="KW-0040">ANK repeat</keyword>
<feature type="transmembrane region" description="Helical" evidence="5">
    <location>
        <begin position="66"/>
        <end position="84"/>
    </location>
</feature>
<evidence type="ECO:0000256" key="2">
    <source>
        <dbReference type="ARBA" id="ARBA00023043"/>
    </source>
</evidence>
<feature type="region of interest" description="Disordered" evidence="4">
    <location>
        <begin position="221"/>
        <end position="329"/>
    </location>
</feature>
<keyword evidence="9" id="KW-1185">Reference proteome</keyword>
<dbReference type="SMART" id="SM00248">
    <property type="entry name" value="ANK"/>
    <property type="match status" value="11"/>
</dbReference>
<dbReference type="Gene3D" id="2.60.120.920">
    <property type="match status" value="1"/>
</dbReference>
<dbReference type="SUPFAM" id="SSF48403">
    <property type="entry name" value="Ankyrin repeat"/>
    <property type="match status" value="3"/>
</dbReference>
<dbReference type="Pfam" id="PF12796">
    <property type="entry name" value="Ank_2"/>
    <property type="match status" value="1"/>
</dbReference>
<dbReference type="InterPro" id="IPR044736">
    <property type="entry name" value="Gid1/RanBPM/SPLA_SPRY"/>
</dbReference>
<keyword evidence="1" id="KW-0677">Repeat</keyword>
<feature type="domain" description="B30.2/SPRY" evidence="7">
    <location>
        <begin position="1799"/>
        <end position="1984"/>
    </location>
</feature>
<feature type="compositionally biased region" description="Polar residues" evidence="4">
    <location>
        <begin position="302"/>
        <end position="321"/>
    </location>
</feature>
<sequence length="1984" mass="223240">MSTVQTLHLSVALLLLSATAAFAADDEKDNTDFLLNVFSDIGPILALFGEQFARQFLSETFTWEDHIIFACIPLGIMTAISGAIRVQGNGLFRAVIGRARENHAAAEIEYMSSTSTEVCELYNGEGIVRTMGKPYIGQIIVCPDQLPTETETNHDEHSNETKTEKEREEERKKKRERISCGIHTLETAKTDDIMKYQGISHIHCTSHDLADNSATEYQEESRSPFFKRFGPLSKPKAANPVPIRQGTSASRDIEAGTVQALNVVDSGSHDPRQETSTECGVPLEQRPRTSSRRVLRKDTRPNGLNSSNRKDSSLTLTPTGHNTEKKNPWLTLRSPNLQLNIPCEDVSEQKHRSHLVLAAIVALTLQVALLVIAISTVYFVSGFEPEPWGLPCYLGGSVLLFLGMLACSVAIEKRTRELTWYIPDPDSDGQKRKEFRLFWVQRNQRVSEQDFGSYIIDGGTRSHVMTSSRCKDLEGLENPNSLAHGPSKNPTGTAHTPSAQLGGTKEPQNLSFLPLLPLIAVLFGGVGFTVQFIGLRGLPWPCAVSQLGAMILMAIIRALIRRRLTKSLIHYPVLQRHELDYLAIRLIETEGDVFKDHPANDRTSKKRWAPRAAIEYILRKMSGDENDHKHQPSAEILVWKVDTKSIVTFESKKGSSAKPMDKPIFRQSQNTDNTDAKLVPNPTESPGSDTGDKGQAAIFVRKRLGDLCKWPDSTSKPALALTLSIERFMTEFFPVGLPTDSPEQLACKIPFSRSPTSNTSTSPGSSAQTPVNCINLDIKQKSKTKVWTVNSGQVQAILSLWMAHWTARRVDHLEAETRHGENKNSTDWRRAGDGSHVEYCRRVGENRHGVLKRDISWWVNNAVEGLQIEHPENPDVPHDYTSSGSKESRFSFGFNCLDGTPDDILLCIIPTFSFFDCLPNNAVLAYDQLVPKPFGSFDLKEQGGKCIEHANLLDCVRENKGMKENEYLALAAVVNTMEFVYLMALHVDKAKACGVSKKTHPEEFVSLLKTLLKHFHGYLQTLSPLYELQRRRETFKRLFDHLRIRTEEDDTWPMEWKGDEKHEIFMHNIGFAKWHHEVAKINQLGHLDLRLILHSNDNTGMAPDIFGWTPLHYAATRPDLSFRLEKETPKSEEPETTLNESFQTKRWVDKFRRSPIHTAAASGNINLLRILLPYLNHEAKWAIFKGGIDEMDPLHLAAQGEHKNCSHGTNEKHLQQDDMRGNRNECIVLLMKYRPKVQNNTDAWKQSPIQTAVTQQCYECAHSLLQNKAIDFSPETPDEFKKPLLHYLKGDDNQHCLIGKELLLKHYQKFDIRKRGGDNILHHAITFLDHYDFCNLLGALYDTIGPDQPGLNIDVTNSQGQTPLYLAVFASKSRIVNELVRAGASPAAKDNNGISPMILACQRGDRSSAMYLLDNRNYRGIETDPSGRTALHHAASSPKWSREWLRLEIVQRLLEVMKSIDVRDNQNETPLQSAIKAKREAVCLALLQSKASINLVDLNSLNALNRIVLSSSETETKLQAKWEAQIKEITTKHATEQGKDGDTAWHTAVFQERDDTLDWLMHIGAGLKIKNNSGATAFIEACRQNKCHEFIRKIVSAVNSGGHQSIASQIHQHETDGGAQKVDSSNREQRSDDDCLLDINEGDSIYNQPPLAWACERGFKTVVEILLTSKTIDVRRKATEYHNWMPLRFAVNSNKPAIVLLLLDHPDQDDTWNVPQGDVLTMIRFAIKNSDNDSVYKLLMHPKVGPRKLSYNDLGAILKDCSGCNIQADKWATIVGQVGLDEETETHYLDSDNWTLADIAGKYGHPDLGRHLAQKIDNSTKASYPLRPSVFLSDYPGLYFTDSASPDVTFSKTSYENFCFRTKEPISPEASDFYFEVKIIYLPKNRVFMMGYCREEISEDRSPGWEPGSWAYHTDDGGLYEGSGWPVIRDSEHICETGDVIRCGVNFKTGKGYVTRNGDRLDSDNAFRDDWLKIGNLYPCIIKE</sequence>
<accession>A0AAN6C9V6</accession>
<gene>
    <name evidence="8" type="ORF">FAUST_1082</name>
</gene>
<evidence type="ECO:0000256" key="5">
    <source>
        <dbReference type="SAM" id="Phobius"/>
    </source>
</evidence>
<feature type="transmembrane region" description="Helical" evidence="5">
    <location>
        <begin position="355"/>
        <end position="381"/>
    </location>
</feature>
<name>A0AAN6C9V6_FUSAU</name>
<feature type="compositionally biased region" description="Polar residues" evidence="4">
    <location>
        <begin position="488"/>
        <end position="503"/>
    </location>
</feature>
<protein>
    <recommendedName>
        <fullName evidence="7">B30.2/SPRY domain-containing protein</fullName>
    </recommendedName>
</protein>